<dbReference type="Proteomes" id="UP000270581">
    <property type="component" value="Unassembled WGS sequence"/>
</dbReference>
<dbReference type="EMBL" id="RJJC01000002">
    <property type="protein sequence ID" value="RNJ22512.1"/>
    <property type="molecule type" value="Genomic_DNA"/>
</dbReference>
<organism evidence="1 2">
    <name type="scientific">Halosegnis longus</name>
    <dbReference type="NCBI Taxonomy" id="2216012"/>
    <lineage>
        <taxon>Archaea</taxon>
        <taxon>Methanobacteriati</taxon>
        <taxon>Methanobacteriota</taxon>
        <taxon>Stenosarchaea group</taxon>
        <taxon>Halobacteria</taxon>
        <taxon>Halobacteriales</taxon>
        <taxon>Natronomonadaceae</taxon>
        <taxon>Halosegnis</taxon>
    </lineage>
</organism>
<comment type="caution">
    <text evidence="1">The sequence shown here is derived from an EMBL/GenBank/DDBJ whole genome shotgun (WGS) entry which is preliminary data.</text>
</comment>
<reference evidence="1 2" key="1">
    <citation type="submission" date="2018-11" db="EMBL/GenBank/DDBJ databases">
        <title>Genome sequences of Natronomonas sp. CBA1133.</title>
        <authorList>
            <person name="Roh S.W."/>
            <person name="Cha I.-T."/>
        </authorList>
    </citation>
    <scope>NUCLEOTIDE SEQUENCE [LARGE SCALE GENOMIC DNA]</scope>
    <source>
        <strain evidence="1 2">CBA1133</strain>
    </source>
</reference>
<protein>
    <recommendedName>
        <fullName evidence="3">Zinc ribbon domain-containing protein</fullName>
    </recommendedName>
</protein>
<evidence type="ECO:0000313" key="2">
    <source>
        <dbReference type="Proteomes" id="UP000270581"/>
    </source>
</evidence>
<evidence type="ECO:0000313" key="1">
    <source>
        <dbReference type="EMBL" id="RNJ22512.1"/>
    </source>
</evidence>
<sequence length="137" mass="15703">MTALPTMTIEHDGEEFSISYEPWFTCGDCNESWETRHSGDSDQFTQQDRTCPHCGTTSGHTYTKRIHYYTKYDTIPLNDPPLDIQTHADAVRHFADKLDALEANGWELTQSDGVHIYIEKTITESTDSPHKVDHELQ</sequence>
<gene>
    <name evidence="1" type="ORF">Nmn1133_12715</name>
</gene>
<name>A0AAJ4R5B6_9EURY</name>
<keyword evidence="2" id="KW-1185">Reference proteome</keyword>
<accession>A0AAJ4R5B6</accession>
<dbReference type="AlphaFoldDB" id="A0AAJ4R5B6"/>
<evidence type="ECO:0008006" key="3">
    <source>
        <dbReference type="Google" id="ProtNLM"/>
    </source>
</evidence>
<proteinExistence type="predicted"/>